<dbReference type="InterPro" id="IPR057881">
    <property type="entry name" value="ICE1_C"/>
</dbReference>
<feature type="compositionally biased region" description="Polar residues" evidence="6">
    <location>
        <begin position="660"/>
        <end position="669"/>
    </location>
</feature>
<dbReference type="InterPro" id="IPR003732">
    <property type="entry name" value="Daa-tRNA_deacyls_DTD"/>
</dbReference>
<dbReference type="GO" id="GO:0051500">
    <property type="term" value="F:D-tyrosyl-tRNA(Tyr) deacylase activity"/>
    <property type="evidence" value="ECO:0007669"/>
    <property type="project" value="TreeGrafter"/>
</dbReference>
<evidence type="ECO:0000256" key="6">
    <source>
        <dbReference type="SAM" id="MobiDB-lite"/>
    </source>
</evidence>
<feature type="compositionally biased region" description="Polar residues" evidence="6">
    <location>
        <begin position="90"/>
        <end position="99"/>
    </location>
</feature>
<proteinExistence type="inferred from homology"/>
<dbReference type="Pfam" id="PF25817">
    <property type="entry name" value="ICE1_C"/>
    <property type="match status" value="2"/>
</dbReference>
<dbReference type="GO" id="GO:0005737">
    <property type="term" value="C:cytoplasm"/>
    <property type="evidence" value="ECO:0007669"/>
    <property type="project" value="InterPro"/>
</dbReference>
<comment type="similarity">
    <text evidence="1">Belongs to the DTD family.</text>
</comment>
<evidence type="ECO:0000313" key="8">
    <source>
        <dbReference type="EMBL" id="KAK2857699.1"/>
    </source>
</evidence>
<name>A0AA88T874_TACVA</name>
<evidence type="ECO:0000256" key="4">
    <source>
        <dbReference type="ARBA" id="ARBA00048018"/>
    </source>
</evidence>
<evidence type="ECO:0000256" key="3">
    <source>
        <dbReference type="ARBA" id="ARBA00047676"/>
    </source>
</evidence>
<evidence type="ECO:0000256" key="2">
    <source>
        <dbReference type="ARBA" id="ARBA00013056"/>
    </source>
</evidence>
<dbReference type="PANTHER" id="PTHR10472">
    <property type="entry name" value="D-TYROSYL-TRNA TYR DEACYLASE"/>
    <property type="match status" value="1"/>
</dbReference>
<organism evidence="8 9">
    <name type="scientific">Tachysurus vachellii</name>
    <name type="common">Darkbarbel catfish</name>
    <name type="synonym">Pelteobagrus vachellii</name>
    <dbReference type="NCBI Taxonomy" id="175792"/>
    <lineage>
        <taxon>Eukaryota</taxon>
        <taxon>Metazoa</taxon>
        <taxon>Chordata</taxon>
        <taxon>Craniata</taxon>
        <taxon>Vertebrata</taxon>
        <taxon>Euteleostomi</taxon>
        <taxon>Actinopterygii</taxon>
        <taxon>Neopterygii</taxon>
        <taxon>Teleostei</taxon>
        <taxon>Ostariophysi</taxon>
        <taxon>Siluriformes</taxon>
        <taxon>Bagridae</taxon>
        <taxon>Tachysurus</taxon>
    </lineage>
</organism>
<feature type="region of interest" description="Disordered" evidence="6">
    <location>
        <begin position="613"/>
        <end position="669"/>
    </location>
</feature>
<reference evidence="8" key="1">
    <citation type="submission" date="2023-08" db="EMBL/GenBank/DDBJ databases">
        <title>Pelteobagrus vachellii genome.</title>
        <authorList>
            <person name="Liu H."/>
        </authorList>
    </citation>
    <scope>NUCLEOTIDE SEQUENCE</scope>
    <source>
        <strain evidence="8">PRFRI_2022a</strain>
        <tissue evidence="8">Muscle</tissue>
    </source>
</reference>
<dbReference type="EMBL" id="JAVHJS010000005">
    <property type="protein sequence ID" value="KAK2857699.1"/>
    <property type="molecule type" value="Genomic_DNA"/>
</dbReference>
<evidence type="ECO:0000256" key="1">
    <source>
        <dbReference type="ARBA" id="ARBA00009673"/>
    </source>
</evidence>
<dbReference type="AlphaFoldDB" id="A0AA88T874"/>
<keyword evidence="9" id="KW-1185">Reference proteome</keyword>
<feature type="region of interest" description="Disordered" evidence="6">
    <location>
        <begin position="37"/>
        <end position="99"/>
    </location>
</feature>
<gene>
    <name evidence="8" type="ORF">Q7C36_005618</name>
</gene>
<dbReference type="EC" id="3.1.1.96" evidence="2"/>
<evidence type="ECO:0000259" key="7">
    <source>
        <dbReference type="Pfam" id="PF25817"/>
    </source>
</evidence>
<dbReference type="FunFam" id="3.50.80.10:FF:000001">
    <property type="entry name" value="D-aminoacyl-tRNA deacylase"/>
    <property type="match status" value="1"/>
</dbReference>
<feature type="domain" description="Little elongation complex subunit 1 C-terminal" evidence="7">
    <location>
        <begin position="266"/>
        <end position="455"/>
    </location>
</feature>
<comment type="caution">
    <text evidence="8">The sequence shown here is derived from an EMBL/GenBank/DDBJ whole genome shotgun (WGS) entry which is preliminary data.</text>
</comment>
<dbReference type="Proteomes" id="UP001187315">
    <property type="component" value="Unassembled WGS sequence"/>
</dbReference>
<evidence type="ECO:0000313" key="9">
    <source>
        <dbReference type="Proteomes" id="UP001187315"/>
    </source>
</evidence>
<sequence length="1031" mass="115511">MEVKLAKMQGKFNKETKCVSTQTGNEQKVDKVNIQTLRQEVKPPPVAGAAVTSTPSQIMAKRPGSSMSPTTNIKRPRLDTRSPDPASFTPLATSKPMNTMDVTGHQRECHTGKSLISSALNTLQESCFDALPTIVGRLLFGRVSEVPGLRDEEKSVISDFCENRALAQELMTAILCMIKAEGAAMKHELLQTLCRVYVGMCQKTGDYHKAHALAYRLLKEDFHEAPKLILVMATAWPSVFSNDSSLCRAIHKVTKLKAVGDVTDYLSDYLHWFEKPPGHVHQIISSTLKALFQDSSLTFRKNSWYGVDLCPAAWDYIYSLDLLCTQQGWMWTFRNVIRQEIWQTMSTWLMQRSQQTTVGDVCVAALFRLLGRLGQLGLKEKEIGMVQNLTNGIKDFANYTQGYADMPWEVQLSVFYATHDLAPGNPRDALEALSSWQKGMKQAVPPAVTSCIKQITKLCDLVRKILNLRLFEDENGCTWNRNVMDKGFEVLCVSQFTLQCTLKGNKPDFHLAMPADLAQPFYHNILEQLRMAYKPELIKDGQFGAYMQVHIQNDGPVTIYLESPASRIDAKQVKLAKMQGKFNKETKCVSTQTGNEQKVDEVNIQTLRQEVKPPPVAGAAVTSTPSQIMAKRPGSSMSPTTNIKRPRLDTRSPDPASFTPLATSKPMNTMDVTGHQRECHTGKSLISSALNTLQESCFDALPTIVGRLLFGRVSEVPGLRDEEKSVISDFCENRALAQELMTAILCMIKAEGAAMKHELLQTLCRVYVGMCQKTGDYHKAHALAYRLLKEDFPEAPKLILVMATAWPSVFSNDSSLCRAIHKVTKLKAVGDVTDYLSDYLHWFEKPPGHVHQIISSTLKALFQDSSLTFRKNSWYGVDLCPAAWDYIYSLDLLCTQQGWMWTFRNVIRQEIWQTMSTWLMQRSQQTTVGDVCVAALFRLLGRLGQLGLKEKEIGMVQNLTNGIKDFANYTQGYADMPWEVQLSVFYATHDLAPGNPRDALEALSSWQKGMKQAVPPAVTSCIKQITKLCDL</sequence>
<evidence type="ECO:0000256" key="5">
    <source>
        <dbReference type="ARBA" id="ARBA00067527"/>
    </source>
</evidence>
<feature type="domain" description="Little elongation complex subunit 1 C-terminal" evidence="7">
    <location>
        <begin position="836"/>
        <end position="1025"/>
    </location>
</feature>
<dbReference type="Pfam" id="PF02580">
    <property type="entry name" value="Tyr_Deacylase"/>
    <property type="match status" value="1"/>
</dbReference>
<accession>A0AA88T874</accession>
<dbReference type="SUPFAM" id="SSF69500">
    <property type="entry name" value="DTD-like"/>
    <property type="match status" value="1"/>
</dbReference>
<comment type="catalytic activity">
    <reaction evidence="4">
        <text>a D-aminoacyl-tRNA + H2O = a tRNA + a D-alpha-amino acid + H(+)</text>
        <dbReference type="Rhea" id="RHEA:13953"/>
        <dbReference type="Rhea" id="RHEA-COMP:10123"/>
        <dbReference type="Rhea" id="RHEA-COMP:10124"/>
        <dbReference type="ChEBI" id="CHEBI:15377"/>
        <dbReference type="ChEBI" id="CHEBI:15378"/>
        <dbReference type="ChEBI" id="CHEBI:59871"/>
        <dbReference type="ChEBI" id="CHEBI:78442"/>
        <dbReference type="ChEBI" id="CHEBI:79333"/>
        <dbReference type="EC" id="3.1.1.96"/>
    </reaction>
</comment>
<dbReference type="Gene3D" id="3.50.80.10">
    <property type="entry name" value="D-tyrosyl-tRNA(Tyr) deacylase"/>
    <property type="match status" value="1"/>
</dbReference>
<dbReference type="PANTHER" id="PTHR10472:SF5">
    <property type="entry name" value="D-AMINOACYL-TRNA DEACYLASE 1"/>
    <property type="match status" value="1"/>
</dbReference>
<dbReference type="InterPro" id="IPR023509">
    <property type="entry name" value="DTD-like_sf"/>
</dbReference>
<comment type="catalytic activity">
    <reaction evidence="3">
        <text>glycyl-tRNA(Ala) + H2O = tRNA(Ala) + glycine + H(+)</text>
        <dbReference type="Rhea" id="RHEA:53744"/>
        <dbReference type="Rhea" id="RHEA-COMP:9657"/>
        <dbReference type="Rhea" id="RHEA-COMP:13640"/>
        <dbReference type="ChEBI" id="CHEBI:15377"/>
        <dbReference type="ChEBI" id="CHEBI:15378"/>
        <dbReference type="ChEBI" id="CHEBI:57305"/>
        <dbReference type="ChEBI" id="CHEBI:78442"/>
        <dbReference type="ChEBI" id="CHEBI:78522"/>
        <dbReference type="EC" id="3.1.1.96"/>
    </reaction>
</comment>
<protein>
    <recommendedName>
        <fullName evidence="5">D-aminoacyl-tRNA deacylase 1</fullName>
        <ecNumber evidence="2">3.1.1.96</ecNumber>
    </recommendedName>
</protein>